<proteinExistence type="predicted"/>
<accession>A0ABD1YL16</accession>
<protein>
    <recommendedName>
        <fullName evidence="2">Reverse transcriptase zinc-binding domain-containing protein</fullName>
    </recommendedName>
</protein>
<evidence type="ECO:0000313" key="4">
    <source>
        <dbReference type="Proteomes" id="UP001605036"/>
    </source>
</evidence>
<evidence type="ECO:0000313" key="3">
    <source>
        <dbReference type="EMBL" id="KAL2631466.1"/>
    </source>
</evidence>
<name>A0ABD1YL16_9MARC</name>
<reference evidence="3 4" key="1">
    <citation type="submission" date="2024-09" db="EMBL/GenBank/DDBJ databases">
        <title>Chromosome-scale assembly of Riccia fluitans.</title>
        <authorList>
            <person name="Paukszto L."/>
            <person name="Sawicki J."/>
            <person name="Karawczyk K."/>
            <person name="Piernik-Szablinska J."/>
            <person name="Szczecinska M."/>
            <person name="Mazdziarz M."/>
        </authorList>
    </citation>
    <scope>NUCLEOTIDE SEQUENCE [LARGE SCALE GENOMIC DNA]</scope>
    <source>
        <strain evidence="3">Rf_01</strain>
        <tissue evidence="3">Aerial parts of the thallus</tissue>
    </source>
</reference>
<gene>
    <name evidence="3" type="ORF">R1flu_016152</name>
</gene>
<comment type="caution">
    <text evidence="3">The sequence shown here is derived from an EMBL/GenBank/DDBJ whole genome shotgun (WGS) entry which is preliminary data.</text>
</comment>
<evidence type="ECO:0000259" key="2">
    <source>
        <dbReference type="Pfam" id="PF13966"/>
    </source>
</evidence>
<dbReference type="InterPro" id="IPR026960">
    <property type="entry name" value="RVT-Znf"/>
</dbReference>
<dbReference type="EMBL" id="JBHFFA010000004">
    <property type="protein sequence ID" value="KAL2631466.1"/>
    <property type="molecule type" value="Genomic_DNA"/>
</dbReference>
<evidence type="ECO:0000256" key="1">
    <source>
        <dbReference type="SAM" id="MobiDB-lite"/>
    </source>
</evidence>
<dbReference type="AlphaFoldDB" id="A0ABD1YL16"/>
<organism evidence="3 4">
    <name type="scientific">Riccia fluitans</name>
    <dbReference type="NCBI Taxonomy" id="41844"/>
    <lineage>
        <taxon>Eukaryota</taxon>
        <taxon>Viridiplantae</taxon>
        <taxon>Streptophyta</taxon>
        <taxon>Embryophyta</taxon>
        <taxon>Marchantiophyta</taxon>
        <taxon>Marchantiopsida</taxon>
        <taxon>Marchantiidae</taxon>
        <taxon>Marchantiales</taxon>
        <taxon>Ricciaceae</taxon>
        <taxon>Riccia</taxon>
    </lineage>
</organism>
<feature type="compositionally biased region" description="Polar residues" evidence="1">
    <location>
        <begin position="340"/>
        <end position="354"/>
    </location>
</feature>
<dbReference type="Proteomes" id="UP001605036">
    <property type="component" value="Unassembled WGS sequence"/>
</dbReference>
<sequence length="361" mass="42011">MISVVLPGSLTLWQIQELMRRYRNHKPFNERIVYPLLKRLGVTTLINLKDCTGNWIKVAAVLETCGFQLNAVQLSKVEAFQNWLREVRLGVQSLEESPSWRWEGTDNKWNGWLKPSNFWHRLLESQEITDDLSAKWPDGCYELTWKTRWKKLWGRGGLTRTKLWTWRLLRRAFSIGERAKAMQVAQGTCVRCKANLETTRHLFYECSYSQAQWRQLRSLADRARVSFWNTYDLLRTIDKAISTKTKGGMLVYILFSITNTLWKDRNLAVFHNRLQETPLRVSLIQARVKIEGSFNSKSPKVHWQQGLRMLEEINRLIELSNCLTSSVSEERDSVEGLGSQRRTPTSGSCSQARSTLEAPNE</sequence>
<keyword evidence="4" id="KW-1185">Reference proteome</keyword>
<dbReference type="Pfam" id="PF13966">
    <property type="entry name" value="zf-RVT"/>
    <property type="match status" value="1"/>
</dbReference>
<feature type="domain" description="Reverse transcriptase zinc-binding" evidence="2">
    <location>
        <begin position="148"/>
        <end position="213"/>
    </location>
</feature>
<feature type="region of interest" description="Disordered" evidence="1">
    <location>
        <begin position="328"/>
        <end position="361"/>
    </location>
</feature>